<dbReference type="Gene3D" id="3.30.470.20">
    <property type="entry name" value="ATP-grasp fold, B domain"/>
    <property type="match status" value="1"/>
</dbReference>
<dbReference type="EMBL" id="AP026800">
    <property type="protein sequence ID" value="BDR55241.1"/>
    <property type="molecule type" value="Genomic_DNA"/>
</dbReference>
<organism evidence="1 2">
    <name type="scientific">Bombiscardovia apis</name>
    <dbReference type="NCBI Taxonomy" id="2932182"/>
    <lineage>
        <taxon>Bacteria</taxon>
        <taxon>Bacillati</taxon>
        <taxon>Actinomycetota</taxon>
        <taxon>Actinomycetes</taxon>
        <taxon>Bifidobacteriales</taxon>
        <taxon>Bifidobacteriaceae</taxon>
        <taxon>Bombiscardovia</taxon>
    </lineage>
</organism>
<dbReference type="SUPFAM" id="SSF56059">
    <property type="entry name" value="Glutathione synthetase ATP-binding domain-like"/>
    <property type="match status" value="1"/>
</dbReference>
<sequence>MSRNYLATHVTSAESATGAARVCQVVSHERWISSTIIHELNAPASAQIQGPTWLIRSADGLAPEPDLEAADALWIAPGLLIAHNAWLRALGREPLHLPAPSPRWLANLAAIAPELTGRAVVTAQAHEIRSWEHFPAELGTQSSPWSQLARGRVSTFRAARRSLGALQADLAAAPADSLIQISGQVDKISEEWRVIVSSSEPVAASGYCIHSPAGSQQILSVFDGAHFDPAHRERALDAARQAARITGLDSASIDLAFTSTGTDSDSGFSADSSSAGSSTGGPIVLEVNPLWCAAPYEYGPEGMARFLEAIRKSEACAREQPEALSRAEGIFHPDPWMESEFSRRYAAFASPSS</sequence>
<name>A0ABM8BE90_9BIFI</name>
<evidence type="ECO:0008006" key="3">
    <source>
        <dbReference type="Google" id="ProtNLM"/>
    </source>
</evidence>
<accession>A0ABM8BE90</accession>
<proteinExistence type="predicted"/>
<gene>
    <name evidence="1" type="ORF">KIMH_13520</name>
</gene>
<reference evidence="1 2" key="1">
    <citation type="journal article" date="2023" name="Microbiol. Spectr.">
        <title>Symbiosis of Carpenter Bees with Uncharacterized Lactic Acid Bacteria Showing NAD Auxotrophy.</title>
        <authorList>
            <person name="Kawasaki S."/>
            <person name="Ozawa K."/>
            <person name="Mori T."/>
            <person name="Yamamoto A."/>
            <person name="Ito M."/>
            <person name="Ohkuma M."/>
            <person name="Sakamoto M."/>
            <person name="Matsutani M."/>
        </authorList>
    </citation>
    <scope>NUCLEOTIDE SEQUENCE [LARGE SCALE GENOMIC DNA]</scope>
    <source>
        <strain evidence="1 2">KimH</strain>
    </source>
</reference>
<protein>
    <recommendedName>
        <fullName evidence="3">ATP-grasp domain-containing protein</fullName>
    </recommendedName>
</protein>
<dbReference type="Proteomes" id="UP001321748">
    <property type="component" value="Chromosome"/>
</dbReference>
<evidence type="ECO:0000313" key="2">
    <source>
        <dbReference type="Proteomes" id="UP001321748"/>
    </source>
</evidence>
<dbReference type="RefSeq" id="WP_317642741.1">
    <property type="nucleotide sequence ID" value="NZ_AP026800.1"/>
</dbReference>
<evidence type="ECO:0000313" key="1">
    <source>
        <dbReference type="EMBL" id="BDR55241.1"/>
    </source>
</evidence>
<keyword evidence="2" id="KW-1185">Reference proteome</keyword>